<organism evidence="1 2">
    <name type="scientific">Tagetes erecta</name>
    <name type="common">African marigold</name>
    <dbReference type="NCBI Taxonomy" id="13708"/>
    <lineage>
        <taxon>Eukaryota</taxon>
        <taxon>Viridiplantae</taxon>
        <taxon>Streptophyta</taxon>
        <taxon>Embryophyta</taxon>
        <taxon>Tracheophyta</taxon>
        <taxon>Spermatophyta</taxon>
        <taxon>Magnoliopsida</taxon>
        <taxon>eudicotyledons</taxon>
        <taxon>Gunneridae</taxon>
        <taxon>Pentapetalae</taxon>
        <taxon>asterids</taxon>
        <taxon>campanulids</taxon>
        <taxon>Asterales</taxon>
        <taxon>Asteraceae</taxon>
        <taxon>Asteroideae</taxon>
        <taxon>Heliantheae alliance</taxon>
        <taxon>Tageteae</taxon>
        <taxon>Tagetes</taxon>
    </lineage>
</organism>
<dbReference type="EMBL" id="JAUHHV010000006">
    <property type="protein sequence ID" value="KAK1420503.1"/>
    <property type="molecule type" value="Genomic_DNA"/>
</dbReference>
<evidence type="ECO:0000313" key="1">
    <source>
        <dbReference type="EMBL" id="KAK1420503.1"/>
    </source>
</evidence>
<accession>A0AAD8KF92</accession>
<proteinExistence type="predicted"/>
<protein>
    <submittedName>
        <fullName evidence="1">Uncharacterized protein</fullName>
    </submittedName>
</protein>
<sequence length="130" mass="14254">MGNNQSNEHHTRSCCEKIHRATVGRLTHGPRAPKLKYAPLPTPVNANHVPFEVKVKPLNNFVQLSSNSEEVYTGYIDGMKKKMWAPPDVVGTTTTISHCDSFDDRVSSFISNVKVKFVATSSMGPGAKSP</sequence>
<comment type="caution">
    <text evidence="1">The sequence shown here is derived from an EMBL/GenBank/DDBJ whole genome shotgun (WGS) entry which is preliminary data.</text>
</comment>
<dbReference type="Proteomes" id="UP001229421">
    <property type="component" value="Unassembled WGS sequence"/>
</dbReference>
<gene>
    <name evidence="1" type="ORF">QVD17_22154</name>
</gene>
<dbReference type="AlphaFoldDB" id="A0AAD8KF92"/>
<reference evidence="1" key="1">
    <citation type="journal article" date="2023" name="bioRxiv">
        <title>Improved chromosome-level genome assembly for marigold (Tagetes erecta).</title>
        <authorList>
            <person name="Jiang F."/>
            <person name="Yuan L."/>
            <person name="Wang S."/>
            <person name="Wang H."/>
            <person name="Xu D."/>
            <person name="Wang A."/>
            <person name="Fan W."/>
        </authorList>
    </citation>
    <scope>NUCLEOTIDE SEQUENCE</scope>
    <source>
        <strain evidence="1">WSJ</strain>
        <tissue evidence="1">Leaf</tissue>
    </source>
</reference>
<evidence type="ECO:0000313" key="2">
    <source>
        <dbReference type="Proteomes" id="UP001229421"/>
    </source>
</evidence>
<keyword evidence="2" id="KW-1185">Reference proteome</keyword>
<name>A0AAD8KF92_TARER</name>